<evidence type="ECO:0000256" key="8">
    <source>
        <dbReference type="ARBA" id="ARBA00079135"/>
    </source>
</evidence>
<keyword evidence="3" id="KW-0520">NAD</keyword>
<evidence type="ECO:0000256" key="9">
    <source>
        <dbReference type="RuleBase" id="RU000363"/>
    </source>
</evidence>
<dbReference type="Gene3D" id="3.40.50.720">
    <property type="entry name" value="NAD(P)-binding Rossmann-like Domain"/>
    <property type="match status" value="1"/>
</dbReference>
<comment type="similarity">
    <text evidence="1 9">Belongs to the short-chain dehydrogenases/reductases (SDR) family.</text>
</comment>
<protein>
    <recommendedName>
        <fullName evidence="6">2-dehydro-3-deoxy-D-gluconate 5-dehydrogenase</fullName>
        <ecNumber evidence="5">1.1.1.127</ecNumber>
    </recommendedName>
    <alternativeName>
        <fullName evidence="7">2-keto-3-deoxygluconate 5-dehydrogenase</fullName>
    </alternativeName>
    <alternativeName>
        <fullName evidence="8">2-keto-3-deoxygluconate oxidoreductase</fullName>
    </alternativeName>
</protein>
<comment type="catalytic activity">
    <reaction evidence="4">
        <text>2-dehydro-3-deoxy-D-gluconate + NAD(+) = 3-deoxy-D-glycero-2,5-hexodiulosonate + NADH + H(+)</text>
        <dbReference type="Rhea" id="RHEA:24232"/>
        <dbReference type="ChEBI" id="CHEBI:15378"/>
        <dbReference type="ChEBI" id="CHEBI:29071"/>
        <dbReference type="ChEBI" id="CHEBI:57540"/>
        <dbReference type="ChEBI" id="CHEBI:57945"/>
        <dbReference type="ChEBI" id="CHEBI:57990"/>
        <dbReference type="EC" id="1.1.1.127"/>
    </reaction>
</comment>
<dbReference type="PROSITE" id="PS00061">
    <property type="entry name" value="ADH_SHORT"/>
    <property type="match status" value="1"/>
</dbReference>
<proteinExistence type="inferred from homology"/>
<dbReference type="CDD" id="cd05347">
    <property type="entry name" value="Ga5DH-like_SDR_c"/>
    <property type="match status" value="1"/>
</dbReference>
<dbReference type="InterPro" id="IPR020904">
    <property type="entry name" value="Sc_DH/Rdtase_CS"/>
</dbReference>
<dbReference type="PANTHER" id="PTHR42760:SF5">
    <property type="entry name" value="2-DEHYDRO-3-DEOXY-D-GLUCONATE 5-DEHYDROGENASE"/>
    <property type="match status" value="1"/>
</dbReference>
<dbReference type="InterPro" id="IPR036291">
    <property type="entry name" value="NAD(P)-bd_dom_sf"/>
</dbReference>
<dbReference type="KEGG" id="ppr:PBPRB0149"/>
<dbReference type="PANTHER" id="PTHR42760">
    <property type="entry name" value="SHORT-CHAIN DEHYDROGENASES/REDUCTASES FAMILY MEMBER"/>
    <property type="match status" value="1"/>
</dbReference>
<dbReference type="GO" id="GO:0008678">
    <property type="term" value="F:2-deoxy-D-gluconate 3-dehydrogenase activity"/>
    <property type="evidence" value="ECO:0007669"/>
    <property type="project" value="InterPro"/>
</dbReference>
<dbReference type="NCBIfam" id="TIGR01832">
    <property type="entry name" value="kduD"/>
    <property type="match status" value="1"/>
</dbReference>
<sequence>MLPTYSLINVCCVALNSNQEFQMNMFDLSGKVAIVTGCNTGLGQGMALGLAKAGANIVGIGHQPAPETQEQVEALGCKFHYITANLMAQDKLEAIVAEAVEVMGQVDILINNAGIIRREDILEFSEENWDDVININQKTLFFLSQSVAKQFVKQGNGGKIINIASMLSFQGGIRVPSYTASKSAVMGLTRALATELAEHKINVNAIAPGYMATDNTEALRADEARNAAILERIPANRWGLPSDLEGPAVFLASSASDYINGYTIAVDGGWLAR</sequence>
<evidence type="ECO:0000256" key="3">
    <source>
        <dbReference type="ARBA" id="ARBA00023027"/>
    </source>
</evidence>
<evidence type="ECO:0000313" key="10">
    <source>
        <dbReference type="EMBL" id="CAG22022.1"/>
    </source>
</evidence>
<dbReference type="GO" id="GO:0051287">
    <property type="term" value="F:NAD binding"/>
    <property type="evidence" value="ECO:0007669"/>
    <property type="project" value="InterPro"/>
</dbReference>
<keyword evidence="2" id="KW-0560">Oxidoreductase</keyword>
<keyword evidence="11" id="KW-1185">Reference proteome</keyword>
<evidence type="ECO:0000256" key="7">
    <source>
        <dbReference type="ARBA" id="ARBA00075624"/>
    </source>
</evidence>
<evidence type="ECO:0000256" key="4">
    <source>
        <dbReference type="ARBA" id="ARBA00051099"/>
    </source>
</evidence>
<evidence type="ECO:0000256" key="1">
    <source>
        <dbReference type="ARBA" id="ARBA00006484"/>
    </source>
</evidence>
<evidence type="ECO:0000256" key="6">
    <source>
        <dbReference type="ARBA" id="ARBA00071389"/>
    </source>
</evidence>
<dbReference type="STRING" id="298386.PBPRB0149"/>
<dbReference type="SUPFAM" id="SSF51735">
    <property type="entry name" value="NAD(P)-binding Rossmann-fold domains"/>
    <property type="match status" value="1"/>
</dbReference>
<evidence type="ECO:0000256" key="5">
    <source>
        <dbReference type="ARBA" id="ARBA00066584"/>
    </source>
</evidence>
<evidence type="ECO:0000256" key="2">
    <source>
        <dbReference type="ARBA" id="ARBA00023002"/>
    </source>
</evidence>
<dbReference type="AlphaFoldDB" id="Q6LL69"/>
<dbReference type="EMBL" id="CR378675">
    <property type="protein sequence ID" value="CAG22022.1"/>
    <property type="molecule type" value="Genomic_DNA"/>
</dbReference>
<dbReference type="PRINTS" id="PR00081">
    <property type="entry name" value="GDHRDH"/>
</dbReference>
<dbReference type="NCBIfam" id="NF006528">
    <property type="entry name" value="PRK08993.1"/>
    <property type="match status" value="1"/>
</dbReference>
<name>Q6LL69_PHOPR</name>
<reference evidence="11" key="1">
    <citation type="journal article" date="2005" name="Science">
        <title>Life at depth: Photobacterium profundum genome sequence and expression analysis.</title>
        <authorList>
            <person name="Vezzi A."/>
            <person name="Campanaro S."/>
            <person name="D'Angelo M."/>
            <person name="Simonato F."/>
            <person name="Vitulo N."/>
            <person name="Lauro F.M."/>
            <person name="Cestaro A."/>
            <person name="Malacrida G."/>
            <person name="Simionati B."/>
            <person name="Cannata N."/>
            <person name="Romualdi C."/>
            <person name="Bartlett D.H."/>
            <person name="Valle G."/>
        </authorList>
    </citation>
    <scope>NUCLEOTIDE SEQUENCE [LARGE SCALE GENOMIC DNA]</scope>
    <source>
        <strain evidence="11">ATCC BAA-1253 / SS9</strain>
    </source>
</reference>
<organism evidence="10 11">
    <name type="scientific">Photobacterium profundum (strain SS9)</name>
    <dbReference type="NCBI Taxonomy" id="298386"/>
    <lineage>
        <taxon>Bacteria</taxon>
        <taxon>Pseudomonadati</taxon>
        <taxon>Pseudomonadota</taxon>
        <taxon>Gammaproteobacteria</taxon>
        <taxon>Vibrionales</taxon>
        <taxon>Vibrionaceae</taxon>
        <taxon>Photobacterium</taxon>
    </lineage>
</organism>
<dbReference type="EC" id="1.1.1.127" evidence="5"/>
<gene>
    <name evidence="10" type="primary">KDUD</name>
    <name evidence="10" type="ordered locus">PBPRB0149</name>
</gene>
<dbReference type="HOGENOM" id="CLU_010194_1_1_6"/>
<dbReference type="GO" id="GO:0047001">
    <property type="term" value="F:2-dehydro-3-deoxy-D-gluconate 5-dehydrogenase activity"/>
    <property type="evidence" value="ECO:0007669"/>
    <property type="project" value="UniProtKB-EC"/>
</dbReference>
<dbReference type="PRINTS" id="PR00080">
    <property type="entry name" value="SDRFAMILY"/>
</dbReference>
<dbReference type="FunFam" id="3.40.50.720:FF:000081">
    <property type="entry name" value="2-deoxy-D-gluconate 3-dehydrogenase"/>
    <property type="match status" value="1"/>
</dbReference>
<dbReference type="InterPro" id="IPR011286">
    <property type="entry name" value="2-deoxy-D-gluc_3_DH"/>
</dbReference>
<evidence type="ECO:0000313" key="11">
    <source>
        <dbReference type="Proteomes" id="UP000000593"/>
    </source>
</evidence>
<dbReference type="eggNOG" id="COG1028">
    <property type="taxonomic scope" value="Bacteria"/>
</dbReference>
<accession>Q6LL69</accession>
<dbReference type="InterPro" id="IPR002347">
    <property type="entry name" value="SDR_fam"/>
</dbReference>
<dbReference type="Pfam" id="PF00106">
    <property type="entry name" value="adh_short"/>
    <property type="match status" value="1"/>
</dbReference>
<dbReference type="Proteomes" id="UP000000593">
    <property type="component" value="Chromosome 2"/>
</dbReference>